<accession>A0A1F6VAJ2</accession>
<reference evidence="2 3" key="1">
    <citation type="journal article" date="2016" name="Nat. Commun.">
        <title>Thousands of microbial genomes shed light on interconnected biogeochemical processes in an aquifer system.</title>
        <authorList>
            <person name="Anantharaman K."/>
            <person name="Brown C.T."/>
            <person name="Hug L.A."/>
            <person name="Sharon I."/>
            <person name="Castelle C.J."/>
            <person name="Probst A.J."/>
            <person name="Thomas B.C."/>
            <person name="Singh A."/>
            <person name="Wilkins M.J."/>
            <person name="Karaoz U."/>
            <person name="Brodie E.L."/>
            <person name="Williams K.H."/>
            <person name="Hubbard S.S."/>
            <person name="Banfield J.F."/>
        </authorList>
    </citation>
    <scope>NUCLEOTIDE SEQUENCE [LARGE SCALE GENOMIC DNA]</scope>
</reference>
<name>A0A1F6VAJ2_9BACT</name>
<feature type="region of interest" description="Disordered" evidence="1">
    <location>
        <begin position="104"/>
        <end position="132"/>
    </location>
</feature>
<proteinExistence type="predicted"/>
<organism evidence="2 3">
    <name type="scientific">Candidatus Nomurabacteria bacterium RIFCSPHIGHO2_01_FULL_39_10</name>
    <dbReference type="NCBI Taxonomy" id="1801733"/>
    <lineage>
        <taxon>Bacteria</taxon>
        <taxon>Candidatus Nomuraibacteriota</taxon>
    </lineage>
</organism>
<protein>
    <submittedName>
        <fullName evidence="2">Uncharacterized protein</fullName>
    </submittedName>
</protein>
<feature type="compositionally biased region" description="Basic and acidic residues" evidence="1">
    <location>
        <begin position="117"/>
        <end position="132"/>
    </location>
</feature>
<sequence length="132" mass="15878">MVLDDIVQPTEFEKLCKRVEKRNAIRERNFEILREISEAYYFLRRNLKMDCSPVSWSEVECVIAQFKKREYRLPSYGFYNEKDSLWNPKNQEINPDPLKQLIERETENFPPNTQELLDEKLGKAKKEETSEN</sequence>
<dbReference type="Proteomes" id="UP000178700">
    <property type="component" value="Unassembled WGS sequence"/>
</dbReference>
<dbReference type="EMBL" id="MFTJ01000005">
    <property type="protein sequence ID" value="OGI66660.1"/>
    <property type="molecule type" value="Genomic_DNA"/>
</dbReference>
<gene>
    <name evidence="2" type="ORF">A2642_02770</name>
</gene>
<evidence type="ECO:0000256" key="1">
    <source>
        <dbReference type="SAM" id="MobiDB-lite"/>
    </source>
</evidence>
<dbReference type="AlphaFoldDB" id="A0A1F6VAJ2"/>
<evidence type="ECO:0000313" key="2">
    <source>
        <dbReference type="EMBL" id="OGI66660.1"/>
    </source>
</evidence>
<evidence type="ECO:0000313" key="3">
    <source>
        <dbReference type="Proteomes" id="UP000178700"/>
    </source>
</evidence>
<comment type="caution">
    <text evidence="2">The sequence shown here is derived from an EMBL/GenBank/DDBJ whole genome shotgun (WGS) entry which is preliminary data.</text>
</comment>